<name>A0A0A6UDE7_ACTUT</name>
<dbReference type="InterPro" id="IPR003593">
    <property type="entry name" value="AAA+_ATPase"/>
</dbReference>
<proteinExistence type="predicted"/>
<keyword evidence="2" id="KW-0067">ATP-binding</keyword>
<sequence length="288" mass="30756">MITTSALQVRYGDTTALHPLDLDLSAGRIYGLLGRNGAGKTTLLSVLAGFRAPSAGSVTFDGAPVFENAAATTRICLIRDDGGLGDPTDKLTDILDMAAILRPTFDRAFAGELLDRFALPRRSTLGRLSRGQRSAFGVTVGLASRAALTMFDEAHLGMDAAARKVFADALLADYLARPRTFLLSTHLIEEQSPLFEQVLILHQGRLLLREDLDDLRGRGVAVTGPATLVDDFVSGLTVLAERRLGPTKEVTVFGGLDDEHRRLAGRAGLTLGPVAVQDLFIHLTGGLP</sequence>
<evidence type="ECO:0000313" key="4">
    <source>
        <dbReference type="EMBL" id="KHD73521.1"/>
    </source>
</evidence>
<dbReference type="Proteomes" id="UP000054537">
    <property type="component" value="Unassembled WGS sequence"/>
</dbReference>
<evidence type="ECO:0000256" key="1">
    <source>
        <dbReference type="ARBA" id="ARBA00022741"/>
    </source>
</evidence>
<reference evidence="4 5" key="1">
    <citation type="submission" date="2014-10" db="EMBL/GenBank/DDBJ databases">
        <title>Draft genome sequence of Actinoplanes utahensis NRRL 12052.</title>
        <authorList>
            <person name="Velasco-Bucheli B."/>
            <person name="del Cerro C."/>
            <person name="Hormigo D."/>
            <person name="Garcia J.L."/>
            <person name="Acebal C."/>
            <person name="Arroyo M."/>
            <person name="de la Mata I."/>
        </authorList>
    </citation>
    <scope>NUCLEOTIDE SEQUENCE [LARGE SCALE GENOMIC DNA]</scope>
    <source>
        <strain evidence="4 5">NRRL 12052</strain>
    </source>
</reference>
<evidence type="ECO:0000313" key="5">
    <source>
        <dbReference type="Proteomes" id="UP000054537"/>
    </source>
</evidence>
<accession>A0A0A6UDE7</accession>
<dbReference type="PANTHER" id="PTHR43158:SF5">
    <property type="entry name" value="ABC TRANSPORTER, ATP-BINDING PROTEIN"/>
    <property type="match status" value="1"/>
</dbReference>
<dbReference type="RefSeq" id="WP_043531611.1">
    <property type="nucleotide sequence ID" value="NZ_BAABKU010000032.1"/>
</dbReference>
<evidence type="ECO:0000256" key="2">
    <source>
        <dbReference type="ARBA" id="ARBA00022840"/>
    </source>
</evidence>
<organism evidence="4 5">
    <name type="scientific">Actinoplanes utahensis</name>
    <dbReference type="NCBI Taxonomy" id="1869"/>
    <lineage>
        <taxon>Bacteria</taxon>
        <taxon>Bacillati</taxon>
        <taxon>Actinomycetota</taxon>
        <taxon>Actinomycetes</taxon>
        <taxon>Micromonosporales</taxon>
        <taxon>Micromonosporaceae</taxon>
        <taxon>Actinoplanes</taxon>
    </lineage>
</organism>
<dbReference type="InterPro" id="IPR027417">
    <property type="entry name" value="P-loop_NTPase"/>
</dbReference>
<feature type="domain" description="ABC transporter" evidence="3">
    <location>
        <begin position="2"/>
        <end position="228"/>
    </location>
</feature>
<dbReference type="eggNOG" id="COG1131">
    <property type="taxonomic scope" value="Bacteria"/>
</dbReference>
<dbReference type="STRING" id="1869.MB27_33770"/>
<dbReference type="PANTHER" id="PTHR43158">
    <property type="entry name" value="SKFA PEPTIDE EXPORT ATP-BINDING PROTEIN SKFE"/>
    <property type="match status" value="1"/>
</dbReference>
<gene>
    <name evidence="4" type="ORF">MB27_33770</name>
</gene>
<dbReference type="GO" id="GO:0005524">
    <property type="term" value="F:ATP binding"/>
    <property type="evidence" value="ECO:0007669"/>
    <property type="project" value="UniProtKB-KW"/>
</dbReference>
<protein>
    <submittedName>
        <fullName evidence="4">ABC transporter</fullName>
    </submittedName>
</protein>
<dbReference type="PROSITE" id="PS50893">
    <property type="entry name" value="ABC_TRANSPORTER_2"/>
    <property type="match status" value="1"/>
</dbReference>
<dbReference type="AlphaFoldDB" id="A0A0A6UDE7"/>
<evidence type="ECO:0000259" key="3">
    <source>
        <dbReference type="PROSITE" id="PS50893"/>
    </source>
</evidence>
<comment type="caution">
    <text evidence="4">The sequence shown here is derived from an EMBL/GenBank/DDBJ whole genome shotgun (WGS) entry which is preliminary data.</text>
</comment>
<dbReference type="OrthoDB" id="9804819at2"/>
<dbReference type="Gene3D" id="3.40.50.300">
    <property type="entry name" value="P-loop containing nucleotide triphosphate hydrolases"/>
    <property type="match status" value="1"/>
</dbReference>
<keyword evidence="5" id="KW-1185">Reference proteome</keyword>
<dbReference type="Pfam" id="PF00005">
    <property type="entry name" value="ABC_tran"/>
    <property type="match status" value="1"/>
</dbReference>
<dbReference type="GO" id="GO:0016887">
    <property type="term" value="F:ATP hydrolysis activity"/>
    <property type="evidence" value="ECO:0007669"/>
    <property type="project" value="InterPro"/>
</dbReference>
<dbReference type="EMBL" id="JRTT01000130">
    <property type="protein sequence ID" value="KHD73521.1"/>
    <property type="molecule type" value="Genomic_DNA"/>
</dbReference>
<dbReference type="InterPro" id="IPR003439">
    <property type="entry name" value="ABC_transporter-like_ATP-bd"/>
</dbReference>
<keyword evidence="1" id="KW-0547">Nucleotide-binding</keyword>
<dbReference type="SMART" id="SM00382">
    <property type="entry name" value="AAA"/>
    <property type="match status" value="1"/>
</dbReference>
<dbReference type="SUPFAM" id="SSF52540">
    <property type="entry name" value="P-loop containing nucleoside triphosphate hydrolases"/>
    <property type="match status" value="1"/>
</dbReference>